<accession>A0ABX8MWR2</accession>
<keyword evidence="2" id="KW-1185">Reference proteome</keyword>
<gene>
    <name evidence="1" type="ORF">KSS89_10345</name>
</gene>
<proteinExistence type="predicted"/>
<dbReference type="EMBL" id="CP077074">
    <property type="protein sequence ID" value="QXH42596.1"/>
    <property type="molecule type" value="Genomic_DNA"/>
</dbReference>
<dbReference type="RefSeq" id="WP_217884170.1">
    <property type="nucleotide sequence ID" value="NZ_CP027706.1"/>
</dbReference>
<organism evidence="1 2">
    <name type="scientific">Pseudomonas sessilinigenes</name>
    <dbReference type="NCBI Taxonomy" id="658629"/>
    <lineage>
        <taxon>Bacteria</taxon>
        <taxon>Pseudomonadati</taxon>
        <taxon>Pseudomonadota</taxon>
        <taxon>Gammaproteobacteria</taxon>
        <taxon>Pseudomonadales</taxon>
        <taxon>Pseudomonadaceae</taxon>
        <taxon>Pseudomonas</taxon>
    </lineage>
</organism>
<sequence length="274" mass="30135">MKHQQLLEKLAARHLVQALDEDLARLAWKAMVAQQQGHQGSLNDAVLPSLLARWNCVLLADESQVAPLYRHKAWLALATLLHKYGLAEPSITARAVEAIEELNRAVALGDKFHQRSQEFSAGLQAPPVALARKPALPDSITFYRAGDVLAIHLEGRFYAAYVHRLGSINESPIIEFYAQVFDQVPTLEQLQQTPAQGELYNDGIRRKSLYGVSGIKFQPDPAGQVTLIAACVAHPPDSSHLAPSVGLYAVSDILRIQDTIRRMFEVPVPATAQA</sequence>
<reference evidence="1" key="1">
    <citation type="submission" date="2021-06" db="EMBL/GenBank/DDBJ databases">
        <title>Updating the genus Pseudomonas: Description of 43 new species and partition of the Pseudomonas putida group.</title>
        <authorList>
            <person name="Girard L."/>
            <person name="Lood C."/>
            <person name="Vandamme P."/>
            <person name="Rokni-Zadeh H."/>
            <person name="van Noort V."/>
            <person name="Hofte M."/>
            <person name="Lavigne R."/>
            <person name="De Mot R."/>
        </authorList>
    </citation>
    <scope>NUCLEOTIDE SEQUENCE</scope>
    <source>
        <strain evidence="1">CMR12a</strain>
    </source>
</reference>
<evidence type="ECO:0000313" key="2">
    <source>
        <dbReference type="Proteomes" id="UP000693952"/>
    </source>
</evidence>
<name>A0ABX8MWR2_9PSED</name>
<dbReference type="Proteomes" id="UP000693952">
    <property type="component" value="Chromosome"/>
</dbReference>
<evidence type="ECO:0000313" key="1">
    <source>
        <dbReference type="EMBL" id="QXH42596.1"/>
    </source>
</evidence>
<protein>
    <submittedName>
        <fullName evidence="1">Uncharacterized protein</fullName>
    </submittedName>
</protein>